<dbReference type="PROSITE" id="PS51900">
    <property type="entry name" value="CB"/>
    <property type="match status" value="1"/>
</dbReference>
<dbReference type="PANTHER" id="PTHR30349:SF88">
    <property type="entry name" value="BLL1584 PROTEIN"/>
    <property type="match status" value="1"/>
</dbReference>
<dbReference type="RefSeq" id="WP_230525265.1">
    <property type="nucleotide sequence ID" value="NZ_JAJGAK010000001.1"/>
</dbReference>
<gene>
    <name evidence="7" type="ORF">LK996_00745</name>
</gene>
<dbReference type="Pfam" id="PF00589">
    <property type="entry name" value="Phage_integrase"/>
    <property type="match status" value="1"/>
</dbReference>
<evidence type="ECO:0000256" key="4">
    <source>
        <dbReference type="PROSITE-ProRule" id="PRU01248"/>
    </source>
</evidence>
<reference evidence="7" key="1">
    <citation type="submission" date="2021-10" db="EMBL/GenBank/DDBJ databases">
        <authorList>
            <person name="Lyu M."/>
            <person name="Wang X."/>
            <person name="Meng X."/>
            <person name="Xu K."/>
        </authorList>
    </citation>
    <scope>NUCLEOTIDE SEQUENCE</scope>
    <source>
        <strain evidence="7">A6</strain>
    </source>
</reference>
<feature type="domain" description="Tyr recombinase" evidence="5">
    <location>
        <begin position="205"/>
        <end position="374"/>
    </location>
</feature>
<dbReference type="PANTHER" id="PTHR30349">
    <property type="entry name" value="PHAGE INTEGRASE-RELATED"/>
    <property type="match status" value="1"/>
</dbReference>
<evidence type="ECO:0000256" key="3">
    <source>
        <dbReference type="ARBA" id="ARBA00023172"/>
    </source>
</evidence>
<dbReference type="Gene3D" id="1.10.150.130">
    <property type="match status" value="1"/>
</dbReference>
<evidence type="ECO:0000259" key="6">
    <source>
        <dbReference type="PROSITE" id="PS51900"/>
    </source>
</evidence>
<dbReference type="InterPro" id="IPR044068">
    <property type="entry name" value="CB"/>
</dbReference>
<keyword evidence="2 4" id="KW-0238">DNA-binding</keyword>
<evidence type="ECO:0000256" key="1">
    <source>
        <dbReference type="ARBA" id="ARBA00022908"/>
    </source>
</evidence>
<dbReference type="Gene3D" id="1.10.443.10">
    <property type="entry name" value="Intergrase catalytic core"/>
    <property type="match status" value="1"/>
</dbReference>
<evidence type="ECO:0000313" key="7">
    <source>
        <dbReference type="EMBL" id="MCC8361611.1"/>
    </source>
</evidence>
<dbReference type="InterPro" id="IPR013762">
    <property type="entry name" value="Integrase-like_cat_sf"/>
</dbReference>
<dbReference type="InterPro" id="IPR010998">
    <property type="entry name" value="Integrase_recombinase_N"/>
</dbReference>
<feature type="domain" description="Core-binding (CB)" evidence="6">
    <location>
        <begin position="90"/>
        <end position="181"/>
    </location>
</feature>
<protein>
    <submittedName>
        <fullName evidence="7">Tyrosine-type recombinase/integrase</fullName>
    </submittedName>
</protein>
<dbReference type="Proteomes" id="UP001165293">
    <property type="component" value="Unassembled WGS sequence"/>
</dbReference>
<proteinExistence type="predicted"/>
<dbReference type="InterPro" id="IPR002104">
    <property type="entry name" value="Integrase_catalytic"/>
</dbReference>
<accession>A0ABS8JDC3</accession>
<evidence type="ECO:0000259" key="5">
    <source>
        <dbReference type="PROSITE" id="PS51898"/>
    </source>
</evidence>
<dbReference type="EMBL" id="JAJGAK010000001">
    <property type="protein sequence ID" value="MCC8361611.1"/>
    <property type="molecule type" value="Genomic_DNA"/>
</dbReference>
<dbReference type="PROSITE" id="PS51898">
    <property type="entry name" value="TYR_RECOMBINASE"/>
    <property type="match status" value="1"/>
</dbReference>
<name>A0ABS8JDC3_9GAMM</name>
<sequence>MARLSIDKATVRSRLKPRREPYWGAPIARGLFLGFRRTKTGGTWIARVHDDEKRHRYHSVGPVSPGLDYEAARNSALAWKRHIDAGVTLTSIDSVADACREYVQDCEKRRGKAAAHDAELRFKRTVYDAPIGRLALTKITQKRIEDWRDELAKPDCRQPGLSKASLNRTLTSLKAALNYAVTRRYVSAERGIEWGLVKPFKVDNRRDLFLDLAQRRALLASSNGGVRDLIEAVMLTGARAGELTAAKCSQFDARTSSMTFDGKTGKRSVPLSPPAVALFARLARDKSAADNLFVRDDGKPWAPSDWDKLVRDAATAAKLPAGVCLYTLRHSFITEAIGGGLSPLDVARLVGTSLVMIDKHYGHLAQTAARERLSLVNFV</sequence>
<keyword evidence="3" id="KW-0233">DNA recombination</keyword>
<dbReference type="InterPro" id="IPR050090">
    <property type="entry name" value="Tyrosine_recombinase_XerCD"/>
</dbReference>
<evidence type="ECO:0000256" key="2">
    <source>
        <dbReference type="ARBA" id="ARBA00023125"/>
    </source>
</evidence>
<comment type="caution">
    <text evidence="7">The sequence shown here is derived from an EMBL/GenBank/DDBJ whole genome shotgun (WGS) entry which is preliminary data.</text>
</comment>
<keyword evidence="8" id="KW-1185">Reference proteome</keyword>
<dbReference type="SUPFAM" id="SSF56349">
    <property type="entry name" value="DNA breaking-rejoining enzymes"/>
    <property type="match status" value="1"/>
</dbReference>
<dbReference type="InterPro" id="IPR011010">
    <property type="entry name" value="DNA_brk_join_enz"/>
</dbReference>
<keyword evidence="1" id="KW-0229">DNA integration</keyword>
<organism evidence="7 8">
    <name type="scientific">Noviluteimonas lactosilytica</name>
    <dbReference type="NCBI Taxonomy" id="2888523"/>
    <lineage>
        <taxon>Bacteria</taxon>
        <taxon>Pseudomonadati</taxon>
        <taxon>Pseudomonadota</taxon>
        <taxon>Gammaproteobacteria</taxon>
        <taxon>Lysobacterales</taxon>
        <taxon>Lysobacteraceae</taxon>
        <taxon>Noviluteimonas</taxon>
    </lineage>
</organism>
<evidence type="ECO:0000313" key="8">
    <source>
        <dbReference type="Proteomes" id="UP001165293"/>
    </source>
</evidence>